<evidence type="ECO:0000313" key="2">
    <source>
        <dbReference type="EMBL" id="QIN28451.1"/>
    </source>
</evidence>
<evidence type="ECO:0000256" key="1">
    <source>
        <dbReference type="SAM" id="MobiDB-lite"/>
    </source>
</evidence>
<protein>
    <submittedName>
        <fullName evidence="2">Uncharacterized protein</fullName>
    </submittedName>
</protein>
<feature type="compositionally biased region" description="Low complexity" evidence="1">
    <location>
        <begin position="162"/>
        <end position="175"/>
    </location>
</feature>
<feature type="region of interest" description="Disordered" evidence="1">
    <location>
        <begin position="46"/>
        <end position="74"/>
    </location>
</feature>
<dbReference type="RefSeq" id="WP_165882961.1">
    <property type="nucleotide sequence ID" value="NZ_CP035810.1"/>
</dbReference>
<gene>
    <name evidence="2" type="ORF">EW640_03540</name>
</gene>
<feature type="compositionally biased region" description="Basic and acidic residues" evidence="1">
    <location>
        <begin position="16"/>
        <end position="25"/>
    </location>
</feature>
<feature type="compositionally biased region" description="Basic and acidic residues" evidence="1">
    <location>
        <begin position="55"/>
        <end position="74"/>
    </location>
</feature>
<name>A0A6G8KV10_9MICO</name>
<dbReference type="KEGG" id="blut:EW640_03540"/>
<accession>A0A6G8KV10</accession>
<sequence>MKRSENEPIEPTAVHDSTDTSTTDRMRKLAGRTFAYGRSFADVLGRTAREGTSQLRDEARLLKDNPRGRSRAYQDRARWAVDKGREQAKTTLSKSDKAVDWTEEKLTKLLSGAQEQFSGRMDQTFTTVQRGVTTGAAKAREFIRRNDADATVDTVAEPAEGTVDTTVTPTAAADRTAADTDYRQP</sequence>
<dbReference type="AlphaFoldDB" id="A0A6G8KV10"/>
<dbReference type="Proteomes" id="UP000501518">
    <property type="component" value="Chromosome"/>
</dbReference>
<proteinExistence type="predicted"/>
<feature type="region of interest" description="Disordered" evidence="1">
    <location>
        <begin position="158"/>
        <end position="185"/>
    </location>
</feature>
<reference evidence="2 3" key="1">
    <citation type="submission" date="2019-02" db="EMBL/GenBank/DDBJ databases">
        <title>Complete Genome Sequence and Methylome Analysis of Brevibacterium luteolum NEB1784.</title>
        <authorList>
            <person name="Fomenkov A."/>
            <person name="Roberts R.J."/>
        </authorList>
    </citation>
    <scope>NUCLEOTIDE SEQUENCE [LARGE SCALE GENOMIC DNA]</scope>
    <source>
        <strain evidence="2 3">NEB1784</strain>
    </source>
</reference>
<feature type="compositionally biased region" description="Basic and acidic residues" evidence="1">
    <location>
        <begin position="176"/>
        <end position="185"/>
    </location>
</feature>
<evidence type="ECO:0000313" key="3">
    <source>
        <dbReference type="Proteomes" id="UP000501518"/>
    </source>
</evidence>
<organism evidence="2 3">
    <name type="scientific">Brevibacterium luteolum</name>
    <dbReference type="NCBI Taxonomy" id="199591"/>
    <lineage>
        <taxon>Bacteria</taxon>
        <taxon>Bacillati</taxon>
        <taxon>Actinomycetota</taxon>
        <taxon>Actinomycetes</taxon>
        <taxon>Micrococcales</taxon>
        <taxon>Brevibacteriaceae</taxon>
        <taxon>Brevibacterium</taxon>
    </lineage>
</organism>
<feature type="region of interest" description="Disordered" evidence="1">
    <location>
        <begin position="1"/>
        <end position="25"/>
    </location>
</feature>
<dbReference type="EMBL" id="CP035810">
    <property type="protein sequence ID" value="QIN28451.1"/>
    <property type="molecule type" value="Genomic_DNA"/>
</dbReference>